<keyword evidence="5" id="KW-1185">Reference proteome</keyword>
<evidence type="ECO:0000256" key="2">
    <source>
        <dbReference type="ARBA" id="ARBA00022729"/>
    </source>
</evidence>
<evidence type="ECO:0000256" key="1">
    <source>
        <dbReference type="ARBA" id="ARBA00006010"/>
    </source>
</evidence>
<reference evidence="4" key="1">
    <citation type="submission" date="2020-01" db="EMBL/GenBank/DDBJ databases">
        <authorList>
            <consortium name="DOE Joint Genome Institute"/>
            <person name="Haridas S."/>
            <person name="Albert R."/>
            <person name="Binder M."/>
            <person name="Bloem J."/>
            <person name="Labutti K."/>
            <person name="Salamov A."/>
            <person name="Andreopoulos B."/>
            <person name="Baker S.E."/>
            <person name="Barry K."/>
            <person name="Bills G."/>
            <person name="Bluhm B.H."/>
            <person name="Cannon C."/>
            <person name="Castanera R."/>
            <person name="Culley D.E."/>
            <person name="Daum C."/>
            <person name="Ezra D."/>
            <person name="Gonzalez J.B."/>
            <person name="Henrissat B."/>
            <person name="Kuo A."/>
            <person name="Liang C."/>
            <person name="Lipzen A."/>
            <person name="Lutzoni F."/>
            <person name="Magnuson J."/>
            <person name="Mondo S."/>
            <person name="Nolan M."/>
            <person name="Ohm R."/>
            <person name="Pangilinan J."/>
            <person name="Park H.-J."/>
            <person name="Ramirez L."/>
            <person name="Alfaro M."/>
            <person name="Sun H."/>
            <person name="Tritt A."/>
            <person name="Yoshinaga Y."/>
            <person name="Zwiers L.-H."/>
            <person name="Turgeon B.G."/>
            <person name="Goodwin S.B."/>
            <person name="Spatafora J.W."/>
            <person name="Crous P.W."/>
            <person name="Grigoriev I.V."/>
        </authorList>
    </citation>
    <scope>NUCLEOTIDE SEQUENCE</scope>
    <source>
        <strain evidence="4">IPT5</strain>
    </source>
</reference>
<protein>
    <submittedName>
        <fullName evidence="4">Uncharacterized protein</fullName>
    </submittedName>
</protein>
<dbReference type="EMBL" id="MU006309">
    <property type="protein sequence ID" value="KAF2849980.1"/>
    <property type="molecule type" value="Genomic_DNA"/>
</dbReference>
<dbReference type="Pfam" id="PF04885">
    <property type="entry name" value="Stig1"/>
    <property type="match status" value="1"/>
</dbReference>
<evidence type="ECO:0000313" key="4">
    <source>
        <dbReference type="EMBL" id="KAF2849980.1"/>
    </source>
</evidence>
<sequence>ATSTTDTTLTTSPSSSTSSTSLFTLSFSSITSDTSTSSFITTSTNASFSISTLTSSTSSAELTPICGGPGVALCDGGCHDLKTDMAHCGRCGNACAAGRDCLNGVCTSRPCDSRCGFDRMCGASNGSVECTCASSVEGNGICFDKNKFKCDDDALPKCTLSRDCPVGSACVREYCNCGTAPSRGVCVKTEGCGDGGVEVLGALVRIGETERRRRSVKGLVI</sequence>
<accession>A0A6A7B3B4</accession>
<feature type="region of interest" description="Disordered" evidence="3">
    <location>
        <begin position="1"/>
        <end position="21"/>
    </location>
</feature>
<gene>
    <name evidence="4" type="ORF">T440DRAFT_533030</name>
</gene>
<name>A0A6A7B3B4_9PLEO</name>
<evidence type="ECO:0000256" key="3">
    <source>
        <dbReference type="SAM" id="MobiDB-lite"/>
    </source>
</evidence>
<dbReference type="Proteomes" id="UP000799423">
    <property type="component" value="Unassembled WGS sequence"/>
</dbReference>
<proteinExistence type="inferred from homology"/>
<dbReference type="OrthoDB" id="5596743at2759"/>
<comment type="similarity">
    <text evidence="1">Belongs to the STIG1 family.</text>
</comment>
<evidence type="ECO:0000313" key="5">
    <source>
        <dbReference type="Proteomes" id="UP000799423"/>
    </source>
</evidence>
<keyword evidence="2" id="KW-0732">Signal</keyword>
<organism evidence="4 5">
    <name type="scientific">Plenodomus tracheiphilus IPT5</name>
    <dbReference type="NCBI Taxonomy" id="1408161"/>
    <lineage>
        <taxon>Eukaryota</taxon>
        <taxon>Fungi</taxon>
        <taxon>Dikarya</taxon>
        <taxon>Ascomycota</taxon>
        <taxon>Pezizomycotina</taxon>
        <taxon>Dothideomycetes</taxon>
        <taxon>Pleosporomycetidae</taxon>
        <taxon>Pleosporales</taxon>
        <taxon>Pleosporineae</taxon>
        <taxon>Leptosphaeriaceae</taxon>
        <taxon>Plenodomus</taxon>
    </lineage>
</organism>
<dbReference type="AlphaFoldDB" id="A0A6A7B3B4"/>
<feature type="non-terminal residue" evidence="4">
    <location>
        <position position="1"/>
    </location>
</feature>
<dbReference type="InterPro" id="IPR006969">
    <property type="entry name" value="Stig-like"/>
</dbReference>